<dbReference type="Proteomes" id="UP000248079">
    <property type="component" value="Unassembled WGS sequence"/>
</dbReference>
<dbReference type="EMBL" id="QFLI01000002">
    <property type="protein sequence ID" value="PXY02108.1"/>
    <property type="molecule type" value="Genomic_DNA"/>
</dbReference>
<feature type="transmembrane region" description="Helical" evidence="1">
    <location>
        <begin position="41"/>
        <end position="59"/>
    </location>
</feature>
<reference evidence="2 3" key="1">
    <citation type="submission" date="2018-05" db="EMBL/GenBank/DDBJ databases">
        <title>Marinifilum breve JC075T sp. nov., a marine bacterium isolated from Yongle Blue Hole in the South China Sea.</title>
        <authorList>
            <person name="Fu T."/>
        </authorList>
    </citation>
    <scope>NUCLEOTIDE SEQUENCE [LARGE SCALE GENOMIC DNA]</scope>
    <source>
        <strain evidence="2 3">JC075</strain>
    </source>
</reference>
<comment type="caution">
    <text evidence="2">The sequence shown here is derived from an EMBL/GenBank/DDBJ whole genome shotgun (WGS) entry which is preliminary data.</text>
</comment>
<sequence>MKLNDKDFITEEEKEILRKEAIDKEFTRLAKHLRSKSRIITFYRIALATIIIGGSIWYYNNRLQHEKPQQLSLNNMQITQTDTIVPLETKDVKVAKPPIYFTVFFLNESKHALAQFESNEKASKFCEIMGKMDLPATIIVNESIKRSKDNLQTQSYPYKYTVQLGAYNYDFLKEFKDHFIWLRYQQQDEYHKYRIGPFYGYSKSKQFSGKINLKENYILAY</sequence>
<keyword evidence="1" id="KW-1133">Transmembrane helix</keyword>
<organism evidence="2 3">
    <name type="scientific">Marinifilum breve</name>
    <dbReference type="NCBI Taxonomy" id="2184082"/>
    <lineage>
        <taxon>Bacteria</taxon>
        <taxon>Pseudomonadati</taxon>
        <taxon>Bacteroidota</taxon>
        <taxon>Bacteroidia</taxon>
        <taxon>Marinilabiliales</taxon>
        <taxon>Marinifilaceae</taxon>
    </lineage>
</organism>
<keyword evidence="3" id="KW-1185">Reference proteome</keyword>
<evidence type="ECO:0000256" key="1">
    <source>
        <dbReference type="SAM" id="Phobius"/>
    </source>
</evidence>
<name>A0A2V4A0B7_9BACT</name>
<dbReference type="AlphaFoldDB" id="A0A2V4A0B7"/>
<evidence type="ECO:0000313" key="3">
    <source>
        <dbReference type="Proteomes" id="UP000248079"/>
    </source>
</evidence>
<dbReference type="RefSeq" id="WP_110359742.1">
    <property type="nucleotide sequence ID" value="NZ_QFLI01000002.1"/>
</dbReference>
<dbReference type="OrthoDB" id="1116077at2"/>
<accession>A0A2V4A0B7</accession>
<keyword evidence="1" id="KW-0472">Membrane</keyword>
<evidence type="ECO:0008006" key="4">
    <source>
        <dbReference type="Google" id="ProtNLM"/>
    </source>
</evidence>
<evidence type="ECO:0000313" key="2">
    <source>
        <dbReference type="EMBL" id="PXY02108.1"/>
    </source>
</evidence>
<gene>
    <name evidence="2" type="ORF">DF185_05540</name>
</gene>
<keyword evidence="1" id="KW-0812">Transmembrane</keyword>
<protein>
    <recommendedName>
        <fullName evidence="4">SPOR domain-containing protein</fullName>
    </recommendedName>
</protein>
<proteinExistence type="predicted"/>